<dbReference type="InterPro" id="IPR036192">
    <property type="entry name" value="Cell_div_ZapA-like_sf"/>
</dbReference>
<evidence type="ECO:0000256" key="5">
    <source>
        <dbReference type="ARBA" id="ARBA00023210"/>
    </source>
</evidence>
<evidence type="ECO:0000256" key="9">
    <source>
        <dbReference type="ARBA" id="ARBA00033158"/>
    </source>
</evidence>
<protein>
    <recommendedName>
        <fullName evidence="2">Cell division protein ZapA</fullName>
    </recommendedName>
    <alternativeName>
        <fullName evidence="9">Z ring-associated protein ZapA</fullName>
    </alternativeName>
</protein>
<evidence type="ECO:0000313" key="11">
    <source>
        <dbReference type="Proteomes" id="UP000332515"/>
    </source>
</evidence>
<dbReference type="Gene3D" id="3.30.160.880">
    <property type="entry name" value="Cell division protein ZapA protomer, N-terminal domain"/>
    <property type="match status" value="1"/>
</dbReference>
<dbReference type="InterPro" id="IPR007838">
    <property type="entry name" value="Cell_div_ZapA-like"/>
</dbReference>
<evidence type="ECO:0000256" key="8">
    <source>
        <dbReference type="ARBA" id="ARBA00026068"/>
    </source>
</evidence>
<dbReference type="GO" id="GO:0000921">
    <property type="term" value="P:septin ring assembly"/>
    <property type="evidence" value="ECO:0007669"/>
    <property type="project" value="TreeGrafter"/>
</dbReference>
<comment type="subunit">
    <text evidence="8">Homodimer. Interacts with FtsZ.</text>
</comment>
<comment type="subcellular location">
    <subcellularLocation>
        <location evidence="1">Cytoplasm</location>
    </subcellularLocation>
</comment>
<organism evidence="10 11">
    <name type="scientific">Segnochrobactrum spirostomi</name>
    <dbReference type="NCBI Taxonomy" id="2608987"/>
    <lineage>
        <taxon>Bacteria</taxon>
        <taxon>Pseudomonadati</taxon>
        <taxon>Pseudomonadota</taxon>
        <taxon>Alphaproteobacteria</taxon>
        <taxon>Hyphomicrobiales</taxon>
        <taxon>Segnochrobactraceae</taxon>
        <taxon>Segnochrobactrum</taxon>
    </lineage>
</organism>
<dbReference type="Pfam" id="PF05164">
    <property type="entry name" value="ZapA"/>
    <property type="match status" value="1"/>
</dbReference>
<keyword evidence="11" id="KW-1185">Reference proteome</keyword>
<keyword evidence="6" id="KW-0131">Cell cycle</keyword>
<evidence type="ECO:0000256" key="4">
    <source>
        <dbReference type="ARBA" id="ARBA00022618"/>
    </source>
</evidence>
<dbReference type="SUPFAM" id="SSF102829">
    <property type="entry name" value="Cell division protein ZapA-like"/>
    <property type="match status" value="1"/>
</dbReference>
<dbReference type="RefSeq" id="WP_153481852.1">
    <property type="nucleotide sequence ID" value="NZ_VWNA01000001.1"/>
</dbReference>
<dbReference type="GO" id="GO:0043093">
    <property type="term" value="P:FtsZ-dependent cytokinesis"/>
    <property type="evidence" value="ECO:0007669"/>
    <property type="project" value="TreeGrafter"/>
</dbReference>
<dbReference type="GO" id="GO:0030428">
    <property type="term" value="C:cell septum"/>
    <property type="evidence" value="ECO:0007669"/>
    <property type="project" value="TreeGrafter"/>
</dbReference>
<evidence type="ECO:0000256" key="7">
    <source>
        <dbReference type="ARBA" id="ARBA00024910"/>
    </source>
</evidence>
<keyword evidence="4 10" id="KW-0132">Cell division</keyword>
<sequence length="122" mass="13294">MAQVNVSINGRNYRMACDDGEEERLLALGRRFDECIQQLRGGFGEIGDQRLTVMAGVMMADRLNEAEATIKALQAEVAGLRDSRAAIATRADEVEASMAQKIDQVAERLEALANVLVPQSLS</sequence>
<proteinExistence type="predicted"/>
<dbReference type="PANTHER" id="PTHR34981:SF1">
    <property type="entry name" value="CELL DIVISION PROTEIN ZAPA"/>
    <property type="match status" value="1"/>
</dbReference>
<keyword evidence="3" id="KW-0963">Cytoplasm</keyword>
<dbReference type="GO" id="GO:0000917">
    <property type="term" value="P:division septum assembly"/>
    <property type="evidence" value="ECO:0007669"/>
    <property type="project" value="UniProtKB-KW"/>
</dbReference>
<dbReference type="GO" id="GO:0005829">
    <property type="term" value="C:cytosol"/>
    <property type="evidence" value="ECO:0007669"/>
    <property type="project" value="TreeGrafter"/>
</dbReference>
<reference evidence="10 11" key="1">
    <citation type="submission" date="2019-09" db="EMBL/GenBank/DDBJ databases">
        <title>Segnochrobactrum spirostomi gen. nov., sp. nov., isolated from the ciliate Spirostomum cf. yagiui and description of a novel family, Segnochrobactraceae fam. nov. within the order Rhizobiales of the class Alphaproteobacteria.</title>
        <authorList>
            <person name="Akter S."/>
            <person name="Shazib S.U.A."/>
            <person name="Shin M.K."/>
        </authorList>
    </citation>
    <scope>NUCLEOTIDE SEQUENCE [LARGE SCALE GENOMIC DNA]</scope>
    <source>
        <strain evidence="10 11">Sp-1</strain>
    </source>
</reference>
<keyword evidence="5" id="KW-0717">Septation</keyword>
<evidence type="ECO:0000256" key="1">
    <source>
        <dbReference type="ARBA" id="ARBA00004496"/>
    </source>
</evidence>
<evidence type="ECO:0000256" key="2">
    <source>
        <dbReference type="ARBA" id="ARBA00015195"/>
    </source>
</evidence>
<gene>
    <name evidence="10" type="primary">zapA</name>
    <name evidence="10" type="ORF">F0357_12220</name>
</gene>
<evidence type="ECO:0000256" key="3">
    <source>
        <dbReference type="ARBA" id="ARBA00022490"/>
    </source>
</evidence>
<dbReference type="GO" id="GO:0032153">
    <property type="term" value="C:cell division site"/>
    <property type="evidence" value="ECO:0007669"/>
    <property type="project" value="TreeGrafter"/>
</dbReference>
<dbReference type="Proteomes" id="UP000332515">
    <property type="component" value="Unassembled WGS sequence"/>
</dbReference>
<dbReference type="PANTHER" id="PTHR34981">
    <property type="entry name" value="CELL DIVISION PROTEIN ZAPA"/>
    <property type="match status" value="1"/>
</dbReference>
<dbReference type="AlphaFoldDB" id="A0A6A7Y2S5"/>
<dbReference type="EMBL" id="VWNA01000001">
    <property type="protein sequence ID" value="MQT13394.1"/>
    <property type="molecule type" value="Genomic_DNA"/>
</dbReference>
<accession>A0A6A7Y2S5</accession>
<evidence type="ECO:0000313" key="10">
    <source>
        <dbReference type="EMBL" id="MQT13394.1"/>
    </source>
</evidence>
<comment type="caution">
    <text evidence="10">The sequence shown here is derived from an EMBL/GenBank/DDBJ whole genome shotgun (WGS) entry which is preliminary data.</text>
</comment>
<name>A0A6A7Y2S5_9HYPH</name>
<comment type="function">
    <text evidence="7">Activator of cell division through the inhibition of FtsZ GTPase activity, therefore promoting FtsZ assembly into bundles of protofilaments necessary for the formation of the division Z ring. It is recruited early at mid-cell but it is not essential for cell division.</text>
</comment>
<dbReference type="InterPro" id="IPR042233">
    <property type="entry name" value="Cell_div_ZapA_N"/>
</dbReference>
<evidence type="ECO:0000256" key="6">
    <source>
        <dbReference type="ARBA" id="ARBA00023306"/>
    </source>
</evidence>